<feature type="transmembrane region" description="Helical" evidence="1">
    <location>
        <begin position="215"/>
        <end position="236"/>
    </location>
</feature>
<feature type="transmembrane region" description="Helical" evidence="1">
    <location>
        <begin position="61"/>
        <end position="81"/>
    </location>
</feature>
<accession>A0A815C1P2</accession>
<protein>
    <submittedName>
        <fullName evidence="2">Uncharacterized protein</fullName>
    </submittedName>
</protein>
<evidence type="ECO:0000313" key="3">
    <source>
        <dbReference type="Proteomes" id="UP000663828"/>
    </source>
</evidence>
<reference evidence="2" key="1">
    <citation type="submission" date="2021-02" db="EMBL/GenBank/DDBJ databases">
        <authorList>
            <person name="Nowell W R."/>
        </authorList>
    </citation>
    <scope>NUCLEOTIDE SEQUENCE</scope>
</reference>
<dbReference type="AlphaFoldDB" id="A0A815C1P2"/>
<evidence type="ECO:0000256" key="1">
    <source>
        <dbReference type="SAM" id="Phobius"/>
    </source>
</evidence>
<keyword evidence="1" id="KW-0472">Membrane</keyword>
<evidence type="ECO:0000313" key="2">
    <source>
        <dbReference type="EMBL" id="CAF1277656.1"/>
    </source>
</evidence>
<feature type="transmembrane region" description="Helical" evidence="1">
    <location>
        <begin position="37"/>
        <end position="55"/>
    </location>
</feature>
<feature type="transmembrane region" description="Helical" evidence="1">
    <location>
        <begin position="248"/>
        <end position="267"/>
    </location>
</feature>
<keyword evidence="1" id="KW-1133">Transmembrane helix</keyword>
<feature type="transmembrane region" description="Helical" evidence="1">
    <location>
        <begin position="88"/>
        <end position="107"/>
    </location>
</feature>
<proteinExistence type="predicted"/>
<comment type="caution">
    <text evidence="2">The sequence shown here is derived from an EMBL/GenBank/DDBJ whole genome shotgun (WGS) entry which is preliminary data.</text>
</comment>
<organism evidence="2 3">
    <name type="scientific">Adineta ricciae</name>
    <name type="common">Rotifer</name>
    <dbReference type="NCBI Taxonomy" id="249248"/>
    <lineage>
        <taxon>Eukaryota</taxon>
        <taxon>Metazoa</taxon>
        <taxon>Spiralia</taxon>
        <taxon>Gnathifera</taxon>
        <taxon>Rotifera</taxon>
        <taxon>Eurotatoria</taxon>
        <taxon>Bdelloidea</taxon>
        <taxon>Adinetida</taxon>
        <taxon>Adinetidae</taxon>
        <taxon>Adineta</taxon>
    </lineage>
</organism>
<keyword evidence="1" id="KW-0812">Transmembrane</keyword>
<name>A0A815C1P2_ADIRI</name>
<keyword evidence="3" id="KW-1185">Reference proteome</keyword>
<sequence length="366" mass="41904">MTSNYERFESDSVPEKQLPSQDKVSTWNTFKHHIPRILITAFIDMFVPLIIYFLLENRIPSVYALLLAGAPPFLMVTYKAIQERSFDAIGFLVCAAFLLAAVSAVLLDDPYILLFEKSFLTGIGVVAFSITLIPFRCRYSSKYQWRPLVYYFYHDLIPINRTEFGLPDSVFDDDQYTERTELRNEMTSKGISRAREARLVYAWLYEHCSSFRISCYFMTTVWAVAFLSDFIIRLSLYVANTSINTMYVWGQITFCIACALCAVLQILTMTIERKYTLAYIERWKIEHLNAQQSPSTSISCDSNDHHTPVILLERLPLATVIFVRIITNTGSTAPLSKAATHPLPSSRSKIVESRMSTRAIANYKAN</sequence>
<feature type="transmembrane region" description="Helical" evidence="1">
    <location>
        <begin position="119"/>
        <end position="137"/>
    </location>
</feature>
<dbReference type="EMBL" id="CAJNOR010002320">
    <property type="protein sequence ID" value="CAF1277656.1"/>
    <property type="molecule type" value="Genomic_DNA"/>
</dbReference>
<gene>
    <name evidence="2" type="ORF">XAT740_LOCUS27640</name>
</gene>
<dbReference type="Proteomes" id="UP000663828">
    <property type="component" value="Unassembled WGS sequence"/>
</dbReference>